<protein>
    <submittedName>
        <fullName evidence="1">Uncharacterized protein</fullName>
    </submittedName>
</protein>
<comment type="caution">
    <text evidence="1">The sequence shown here is derived from an EMBL/GenBank/DDBJ whole genome shotgun (WGS) entry which is preliminary data.</text>
</comment>
<reference evidence="1" key="1">
    <citation type="submission" date="2023-03" db="EMBL/GenBank/DDBJ databases">
        <title>Chromosome-level genomes of two armyworms, Mythimna separata and Mythimna loreyi, provide insights into the biosynthesis and reception of sex pheromones.</title>
        <authorList>
            <person name="Zhao H."/>
        </authorList>
    </citation>
    <scope>NUCLEOTIDE SEQUENCE</scope>
    <source>
        <strain evidence="1">BeijingLab</strain>
    </source>
</reference>
<accession>A0ACC2R4E9</accession>
<name>A0ACC2R4E9_9NEOP</name>
<organism evidence="1 2">
    <name type="scientific">Mythimna loreyi</name>
    <dbReference type="NCBI Taxonomy" id="667449"/>
    <lineage>
        <taxon>Eukaryota</taxon>
        <taxon>Metazoa</taxon>
        <taxon>Ecdysozoa</taxon>
        <taxon>Arthropoda</taxon>
        <taxon>Hexapoda</taxon>
        <taxon>Insecta</taxon>
        <taxon>Pterygota</taxon>
        <taxon>Neoptera</taxon>
        <taxon>Endopterygota</taxon>
        <taxon>Lepidoptera</taxon>
        <taxon>Glossata</taxon>
        <taxon>Ditrysia</taxon>
        <taxon>Noctuoidea</taxon>
        <taxon>Noctuidae</taxon>
        <taxon>Noctuinae</taxon>
        <taxon>Hadenini</taxon>
        <taxon>Mythimna</taxon>
    </lineage>
</organism>
<dbReference type="EMBL" id="CM056786">
    <property type="protein sequence ID" value="KAJ8729758.1"/>
    <property type="molecule type" value="Genomic_DNA"/>
</dbReference>
<evidence type="ECO:0000313" key="2">
    <source>
        <dbReference type="Proteomes" id="UP001231649"/>
    </source>
</evidence>
<dbReference type="Proteomes" id="UP001231649">
    <property type="component" value="Chromosome 10"/>
</dbReference>
<sequence length="602" mass="66338">MLLITLIPSHITPATYYTPQNAASTPAATSLTSHLPVSARRHSLECMALTSAVANAAAAAAAAGAGKKNAQVQLQAELNTDEEWHKFLTRDGLLVVDVYSEWCGPCIGMVGNLKKIKVELGGDNLHLAVAKSDTIKDLKRFRKRSEPTWMFIASGQLLNVVFGADAPRIARTIEQELRNEELAKKGELERPKRAPHELTPPEQEVANAQQKIEEEKKIKEAAAIEAARFARREARAKRLETHFNDICPALMLPHAQKHLRKITDIIESFGVLLADKCPIVVGKEGAKILAVEEPELGEPNAMAALIERPSLALLFKRMPDKEGDIIEMTRRALCGDGLAEDDDARKKLPATELRESNTIGLFVPKDRHERAAVLDVLFPKMVSSVVEPAPPAEPPHILIMFGAWQRRAVLSMAGLPKVASRLLRYGFFADANIEEPRLLCKNVDQYDQRPEKEYCETIVLMIAVGLAEPELAEPEDLFPEGPPEDLLTLGPLHVSADHVVGQEECARFFPPGYSEPEKKPKAKSKKKKKRRHASKEENAEEAPDRTQSTENPDTETNGDTENGDEGEENGETEENGDDATDSEENGEQHADKATSPPPHTPH</sequence>
<proteinExistence type="predicted"/>
<keyword evidence="2" id="KW-1185">Reference proteome</keyword>
<gene>
    <name evidence="1" type="ORF">PYW08_001339</name>
</gene>
<evidence type="ECO:0000313" key="1">
    <source>
        <dbReference type="EMBL" id="KAJ8729758.1"/>
    </source>
</evidence>